<dbReference type="RefSeq" id="WP_072780955.1">
    <property type="nucleotide sequence ID" value="NZ_FRCX01000001.1"/>
</dbReference>
<dbReference type="SUPFAM" id="SSF56925">
    <property type="entry name" value="OMPA-like"/>
    <property type="match status" value="1"/>
</dbReference>
<feature type="signal peptide" evidence="3">
    <location>
        <begin position="1"/>
        <end position="20"/>
    </location>
</feature>
<dbReference type="STRING" id="551987.SAMN05192549_101437"/>
<dbReference type="OrthoDB" id="9130661at2"/>
<dbReference type="GO" id="GO:0009279">
    <property type="term" value="C:cell outer membrane"/>
    <property type="evidence" value="ECO:0007669"/>
    <property type="project" value="UniProtKB-SubCell"/>
</dbReference>
<sequence length="184" mass="19429">MNKIVIALIAALAAPLAAHAEGAYVGGNIGRAEQKAHIDGFSVKESTTAYKLYGGYNYTKNFGAEVGFVDLREAEKSGNGARVSSKPQSLYVAATGTLPLDEQFALFAKVGVARNHVKLAGSGLGYNYSGSENRTAPFIGVGASYALNKNVSFVAEYENFGKVAKDGKDNIKADFLSVGVRYAF</sequence>
<evidence type="ECO:0000313" key="6">
    <source>
        <dbReference type="Proteomes" id="UP000184339"/>
    </source>
</evidence>
<evidence type="ECO:0000256" key="2">
    <source>
        <dbReference type="ARBA" id="ARBA00022729"/>
    </source>
</evidence>
<dbReference type="InterPro" id="IPR011250">
    <property type="entry name" value="OMP/PagP_B-barrel"/>
</dbReference>
<proteinExistence type="predicted"/>
<keyword evidence="2 3" id="KW-0732">Signal</keyword>
<gene>
    <name evidence="5" type="ORF">SAMN05192549_101437</name>
</gene>
<dbReference type="InterPro" id="IPR027385">
    <property type="entry name" value="Beta-barrel_OMP"/>
</dbReference>
<accession>A0A1M7I9U4</accession>
<feature type="domain" description="Outer membrane protein beta-barrel" evidence="4">
    <location>
        <begin position="5"/>
        <end position="184"/>
    </location>
</feature>
<dbReference type="Gene3D" id="2.40.160.20">
    <property type="match status" value="1"/>
</dbReference>
<dbReference type="Proteomes" id="UP000184339">
    <property type="component" value="Unassembled WGS sequence"/>
</dbReference>
<evidence type="ECO:0000313" key="5">
    <source>
        <dbReference type="EMBL" id="SHM37419.1"/>
    </source>
</evidence>
<keyword evidence="6" id="KW-1185">Reference proteome</keyword>
<comment type="subcellular location">
    <subcellularLocation>
        <location evidence="1">Cell outer membrane</location>
    </subcellularLocation>
</comment>
<reference evidence="6" key="1">
    <citation type="submission" date="2016-11" db="EMBL/GenBank/DDBJ databases">
        <authorList>
            <person name="Varghese N."/>
            <person name="Submissions S."/>
        </authorList>
    </citation>
    <scope>NUCLEOTIDE SEQUENCE [LARGE SCALE GENOMIC DNA]</scope>
    <source>
        <strain evidence="6">Sac-22</strain>
    </source>
</reference>
<evidence type="ECO:0000256" key="1">
    <source>
        <dbReference type="ARBA" id="ARBA00004442"/>
    </source>
</evidence>
<evidence type="ECO:0000259" key="4">
    <source>
        <dbReference type="Pfam" id="PF13505"/>
    </source>
</evidence>
<dbReference type="EMBL" id="FRCX01000001">
    <property type="protein sequence ID" value="SHM37419.1"/>
    <property type="molecule type" value="Genomic_DNA"/>
</dbReference>
<name>A0A1M7I9U4_9BURK</name>
<evidence type="ECO:0000256" key="3">
    <source>
        <dbReference type="SAM" id="SignalP"/>
    </source>
</evidence>
<feature type="chain" id="PRO_5013337146" evidence="3">
    <location>
        <begin position="21"/>
        <end position="184"/>
    </location>
</feature>
<dbReference type="AlphaFoldDB" id="A0A1M7I9U4"/>
<dbReference type="Pfam" id="PF13505">
    <property type="entry name" value="OMP_b-brl"/>
    <property type="match status" value="1"/>
</dbReference>
<protein>
    <submittedName>
        <fullName evidence="5">OmpA-OmpF porin, OOP family</fullName>
    </submittedName>
</protein>
<organism evidence="5 6">
    <name type="scientific">Duganella sacchari</name>
    <dbReference type="NCBI Taxonomy" id="551987"/>
    <lineage>
        <taxon>Bacteria</taxon>
        <taxon>Pseudomonadati</taxon>
        <taxon>Pseudomonadota</taxon>
        <taxon>Betaproteobacteria</taxon>
        <taxon>Burkholderiales</taxon>
        <taxon>Oxalobacteraceae</taxon>
        <taxon>Telluria group</taxon>
        <taxon>Duganella</taxon>
    </lineage>
</organism>